<feature type="compositionally biased region" description="Low complexity" evidence="2">
    <location>
        <begin position="1671"/>
        <end position="1684"/>
    </location>
</feature>
<keyword evidence="4" id="KW-1185">Reference proteome</keyword>
<feature type="coiled-coil region" evidence="1">
    <location>
        <begin position="317"/>
        <end position="517"/>
    </location>
</feature>
<dbReference type="Gene3D" id="1.10.287.1490">
    <property type="match status" value="1"/>
</dbReference>
<feature type="region of interest" description="Disordered" evidence="2">
    <location>
        <begin position="1167"/>
        <end position="1193"/>
    </location>
</feature>
<feature type="coiled-coil region" evidence="1">
    <location>
        <begin position="1481"/>
        <end position="1508"/>
    </location>
</feature>
<evidence type="ECO:0000256" key="1">
    <source>
        <dbReference type="SAM" id="Coils"/>
    </source>
</evidence>
<evidence type="ECO:0000256" key="2">
    <source>
        <dbReference type="SAM" id="MobiDB-lite"/>
    </source>
</evidence>
<name>A0ABR2GWH0_9EUKA</name>
<dbReference type="Proteomes" id="UP001470230">
    <property type="component" value="Unassembled WGS sequence"/>
</dbReference>
<feature type="region of interest" description="Disordered" evidence="2">
    <location>
        <begin position="1667"/>
        <end position="1692"/>
    </location>
</feature>
<sequence length="1692" mass="193527">MDSGNASIDSPPSFNGSYDSASSIRERDETYNSLQDKLKVLLKIQKRNEKLKQYVEEAKKKSEQHLNYIKELQEQLNEIVSSLNLQPDSSLSSILDKIKTMNENEAIFLEISDIVDISNSTDKKSIISIIKEDTLFKRSISEILGKNKSTDELVNEIKQLKKSKLDADAALNELGTNNFEYLIENQKQAEKQQRQICTLLGVKSETERCLRHKSIISTIKDLKNKPSEILTDLGQLLSPNFTEKIEDPQDIKNMINELKQKVQKLSSELQNDKNGLSQFHFQSVDEVTTIISELLTMLNIKSPSMIQAEISKVFTENKELKTSIKSTTEELQKMKSKLKTKEDECEENQTKISDFLEKYKKIESEKSSLQNSIKDKNDEIDSLKSLLQTEKGNIKLKFDELSEQISTLKSKNEELITNHNEKEMKNQELSTELEHLHEELESTKKSLKEQISLRDELSNQLEQTKSDLSFQIKTANDEKDQQIEKHNYDIKEKDKQLKKLLEEFNDIQKILKIQESDQIRPQILKILNEQEDLKQTNNYLSKERQNIAKILNISNENSISETISDLVETQAEQKAENQDLVQKIAAIASFLNIPESQTATLATIQKTIRNLQKDFETTQNEKTKLKSENDSLNQKYEVLLDTQNEIQKSLNSTTFKSSNELIKAVSDNENLISKSCQKLKVNKDELFDKIKLYDDIISELCQELNTDESNLVKLVGSQKKSIGKAAQILNTSGSSIEKAIEDNNELINNICQKMNCSREEIVDNIDKNNHLLKELQKITNCERVDQIPSEITTLQSDLEKSKQQMKEVMNKLHINSFDKSGSTLSSLQKEAEKASSYEKKTDEITSLLKIENGKSLDDVKHSIQNLMGENKRLNDTMSRIQTIMNSTDILNSITLMSTIFNSIQKMLPKNTDLHDIPTIIGHYQSDSESYKKIQQLFSSTDPISEIASMQKEMNEIYSIFDLKKFEDPIEIIQRNNKFVKTVFEIDNEPQPSSSRSGRKSRNIDTNINSIDTNELINSVRKTYDEQREIMTLLNTDSALKGVKRLIDQREEISQLINLNPDEEATARIQKVVGLKNNLSNLLDVDEESDILSSIQKQKQTNKELFSILNVDDTKQLLSKATELANVERLLKKVCPEETDLKEVIHKIEKEKKLMLDIITKISSIVNSGSSENSSPASSVSSHSSNSDKSKSLNHKQIVKKVEKLAKIKNEICELLNCSENSILEQIRTMKDDLDSLNEIFNSEVNGSGQSKLIQSAKNDKQILKSLVRAVDVSQYSEILPKVNSYQNEIEELHEKLDQTEKFKSKLNKIFETSQINSPSSIEKKAEEFKTRSNQFIDLLSLLNCDEDEVKSMISDLLSITNCSSINDVLNFIDSLKEKVEKMSSKIQKDNTLLSEFLSDGDSVNSDNLVQVTVSKMKHKNYSLQEKLLKFDKEMNKHANFIKNTSNIHYSIDEMASIFKAHEDQLKKMKSLFSSNGYSNGVQETFQKVEQMHHKLKETTNELSKSQQLISQKNFEISNILSACNVSSPEFVIDIVNSLKKQIVELNREVAELKTCKTVEESFRLLENKEKQDFAAIATKLNEINNLLHALLTLIETGKNQKAEMKKLIEGALLESINLRETLEANEEKWILFGSKKKIMRKSTISDEVRIKKKELVDKKRKADKAEATVYSQQKIQQNKSQQIQHKPPHTLL</sequence>
<gene>
    <name evidence="3" type="ORF">M9Y10_035674</name>
</gene>
<feature type="compositionally biased region" description="Low complexity" evidence="2">
    <location>
        <begin position="1167"/>
        <end position="1184"/>
    </location>
</feature>
<protein>
    <recommendedName>
        <fullName evidence="5">Viral A-type inclusion protein</fullName>
    </recommendedName>
</protein>
<dbReference type="EMBL" id="JAPFFF010000056">
    <property type="protein sequence ID" value="KAK8838254.1"/>
    <property type="molecule type" value="Genomic_DNA"/>
</dbReference>
<feature type="region of interest" description="Disordered" evidence="2">
    <location>
        <begin position="1"/>
        <end position="26"/>
    </location>
</feature>
<evidence type="ECO:0008006" key="5">
    <source>
        <dbReference type="Google" id="ProtNLM"/>
    </source>
</evidence>
<reference evidence="3 4" key="1">
    <citation type="submission" date="2024-04" db="EMBL/GenBank/DDBJ databases">
        <title>Tritrichomonas musculus Genome.</title>
        <authorList>
            <person name="Alves-Ferreira E."/>
            <person name="Grigg M."/>
            <person name="Lorenzi H."/>
            <person name="Galac M."/>
        </authorList>
    </citation>
    <scope>NUCLEOTIDE SEQUENCE [LARGE SCALE GENOMIC DNA]</scope>
    <source>
        <strain evidence="3 4">EAF2021</strain>
    </source>
</reference>
<keyword evidence="1" id="KW-0175">Coiled coil</keyword>
<comment type="caution">
    <text evidence="3">The sequence shown here is derived from an EMBL/GenBank/DDBJ whole genome shotgun (WGS) entry which is preliminary data.</text>
</comment>
<accession>A0ABR2GWH0</accession>
<evidence type="ECO:0000313" key="4">
    <source>
        <dbReference type="Proteomes" id="UP001470230"/>
    </source>
</evidence>
<feature type="coiled-coil region" evidence="1">
    <location>
        <begin position="601"/>
        <end position="642"/>
    </location>
</feature>
<organism evidence="3 4">
    <name type="scientific">Tritrichomonas musculus</name>
    <dbReference type="NCBI Taxonomy" id="1915356"/>
    <lineage>
        <taxon>Eukaryota</taxon>
        <taxon>Metamonada</taxon>
        <taxon>Parabasalia</taxon>
        <taxon>Tritrichomonadida</taxon>
        <taxon>Tritrichomonadidae</taxon>
        <taxon>Tritrichomonas</taxon>
    </lineage>
</organism>
<evidence type="ECO:0000313" key="3">
    <source>
        <dbReference type="EMBL" id="KAK8838254.1"/>
    </source>
</evidence>
<proteinExistence type="predicted"/>
<feature type="coiled-coil region" evidence="1">
    <location>
        <begin position="41"/>
        <end position="75"/>
    </location>
</feature>
<feature type="compositionally biased region" description="Polar residues" evidence="2">
    <location>
        <begin position="1"/>
        <end position="23"/>
    </location>
</feature>